<dbReference type="PANTHER" id="PTHR10900:SF12">
    <property type="entry name" value="PERIOSTIN"/>
    <property type="match status" value="1"/>
</dbReference>
<evidence type="ECO:0000313" key="14">
    <source>
        <dbReference type="Proteomes" id="UP000261520"/>
    </source>
</evidence>
<evidence type="ECO:0000256" key="9">
    <source>
        <dbReference type="SAM" id="MobiDB-lite"/>
    </source>
</evidence>
<keyword evidence="5 10" id="KW-0732">Signal</keyword>
<dbReference type="FunFam" id="2.30.180.10:FF:000001">
    <property type="entry name" value="periostin isoform X1"/>
    <property type="match status" value="1"/>
</dbReference>
<keyword evidence="7" id="KW-0130">Cell adhesion</keyword>
<accession>A0A3B4BC29</accession>
<feature type="domain" description="FAS1" evidence="11">
    <location>
        <begin position="362"/>
        <end position="486"/>
    </location>
</feature>
<feature type="compositionally biased region" description="Low complexity" evidence="9">
    <location>
        <begin position="780"/>
        <end position="798"/>
    </location>
</feature>
<dbReference type="GO" id="GO:0050839">
    <property type="term" value="F:cell adhesion molecule binding"/>
    <property type="evidence" value="ECO:0007669"/>
    <property type="project" value="TreeGrafter"/>
</dbReference>
<keyword evidence="6" id="KW-0677">Repeat</keyword>
<evidence type="ECO:0000256" key="4">
    <source>
        <dbReference type="ARBA" id="ARBA00022530"/>
    </source>
</evidence>
<dbReference type="PROSITE" id="PS50213">
    <property type="entry name" value="FAS1"/>
    <property type="match status" value="4"/>
</dbReference>
<reference evidence="13" key="2">
    <citation type="submission" date="2025-09" db="UniProtKB">
        <authorList>
            <consortium name="Ensembl"/>
        </authorList>
    </citation>
    <scope>IDENTIFICATION</scope>
</reference>
<dbReference type="Gene3D" id="2.30.180.10">
    <property type="entry name" value="FAS1 domain"/>
    <property type="match status" value="4"/>
</dbReference>
<dbReference type="PROSITE" id="PS51041">
    <property type="entry name" value="EMI"/>
    <property type="match status" value="1"/>
</dbReference>
<evidence type="ECO:0000256" key="3">
    <source>
        <dbReference type="ARBA" id="ARBA00022525"/>
    </source>
</evidence>
<evidence type="ECO:0000256" key="2">
    <source>
        <dbReference type="ARBA" id="ARBA00022479"/>
    </source>
</evidence>
<organism evidence="13 14">
    <name type="scientific">Periophthalmus magnuspinnatus</name>
    <dbReference type="NCBI Taxonomy" id="409849"/>
    <lineage>
        <taxon>Eukaryota</taxon>
        <taxon>Metazoa</taxon>
        <taxon>Chordata</taxon>
        <taxon>Craniata</taxon>
        <taxon>Vertebrata</taxon>
        <taxon>Euteleostomi</taxon>
        <taxon>Actinopterygii</taxon>
        <taxon>Neopterygii</taxon>
        <taxon>Teleostei</taxon>
        <taxon>Neoteleostei</taxon>
        <taxon>Acanthomorphata</taxon>
        <taxon>Gobiaria</taxon>
        <taxon>Gobiiformes</taxon>
        <taxon>Gobioidei</taxon>
        <taxon>Gobiidae</taxon>
        <taxon>Oxudercinae</taxon>
        <taxon>Periophthalmus</taxon>
    </lineage>
</organism>
<feature type="domain" description="FAS1" evidence="11">
    <location>
        <begin position="100"/>
        <end position="224"/>
    </location>
</feature>
<dbReference type="GO" id="GO:0030198">
    <property type="term" value="P:extracellular matrix organization"/>
    <property type="evidence" value="ECO:0007669"/>
    <property type="project" value="TreeGrafter"/>
</dbReference>
<dbReference type="FunFam" id="2.30.180.10:FF:000003">
    <property type="entry name" value="periostin isoform X1"/>
    <property type="match status" value="1"/>
</dbReference>
<keyword evidence="14" id="KW-1185">Reference proteome</keyword>
<keyword evidence="2" id="KW-0301">Gamma-carboxyglutamic acid</keyword>
<feature type="region of interest" description="Disordered" evidence="9">
    <location>
        <begin position="780"/>
        <end position="808"/>
    </location>
</feature>
<dbReference type="SMART" id="SM00554">
    <property type="entry name" value="FAS1"/>
    <property type="match status" value="4"/>
</dbReference>
<keyword evidence="8" id="KW-1015">Disulfide bond</keyword>
<keyword evidence="4" id="KW-0272">Extracellular matrix</keyword>
<dbReference type="Proteomes" id="UP000261520">
    <property type="component" value="Unplaced"/>
</dbReference>
<evidence type="ECO:0000256" key="5">
    <source>
        <dbReference type="ARBA" id="ARBA00022729"/>
    </source>
</evidence>
<feature type="chain" id="PRO_5017191060" evidence="10">
    <location>
        <begin position="23"/>
        <end position="808"/>
    </location>
</feature>
<evidence type="ECO:0000256" key="7">
    <source>
        <dbReference type="ARBA" id="ARBA00022889"/>
    </source>
</evidence>
<evidence type="ECO:0000256" key="6">
    <source>
        <dbReference type="ARBA" id="ARBA00022737"/>
    </source>
</evidence>
<dbReference type="GO" id="GO:0031012">
    <property type="term" value="C:extracellular matrix"/>
    <property type="evidence" value="ECO:0007669"/>
    <property type="project" value="TreeGrafter"/>
</dbReference>
<dbReference type="SUPFAM" id="SSF82153">
    <property type="entry name" value="FAS1 domain"/>
    <property type="match status" value="4"/>
</dbReference>
<protein>
    <submittedName>
        <fullName evidence="13">Uncharacterized protein</fullName>
    </submittedName>
</protein>
<evidence type="ECO:0000259" key="12">
    <source>
        <dbReference type="PROSITE" id="PS51041"/>
    </source>
</evidence>
<dbReference type="GO" id="GO:0007155">
    <property type="term" value="P:cell adhesion"/>
    <property type="evidence" value="ECO:0007669"/>
    <property type="project" value="UniProtKB-KW"/>
</dbReference>
<feature type="domain" description="FAS1" evidence="11">
    <location>
        <begin position="490"/>
        <end position="622"/>
    </location>
</feature>
<name>A0A3B4BC29_9GOBI</name>
<sequence>MKLLFLTVCALWVLCALDHVDSSAYDKIVAHSRIRARKEGPNMCALQQVMGTKKKYFSTCRNWYKGAICGKKATVVYECCPGYMKLDNMRGCPAVAPIDHVYGTLGLVKASSTQNYADISKLRPEIEGPGSFTFFAPSNDAWDLNNLVSNVNIELYNALHYHMANKRYLTKDLKNGMTITSMYQDLNLHINLYPNGVVTVNCARIIHGNQVSTNGVVHVIDRVIQATGNTIQSFVEVDDDLTTLSVSTMNADLMDKLGEKGQFTLFAPTNAAFDKIGIETLERLQDNKDALQALVKYHLLNSVQCSEAIMSGTSYETMEGSNIDIGCDGDSLTVNGVKMVLKKDIVTSNGVIHLVDQVLMPDSAKQVLELVGASQSTFGDMVTELGLAAAMKAGTEYTLLAPSNVAFTDEVMSIDQSALRLILENHILKNKFTLGQLYNGQRLETLGGLLLRVFIYRSAVCIENACLIRGSREGSNGALHSMKTFLKPAESSMYEILTEHGGFKIFLSLMEAAGLTDLLKQEGDFTLFAPSDKAFAGLSSSDLALLKKDINALRTILLYHFNNGVFIGGGLEMGVTNLLKSLQGSNLRVIAANNSISVNTVPVSETDIMATNGALHYIDKVLYPAGNCRPTLHYQKMCGSMFAVPDTTKVTRVINRPQPSLTKVTRVIEGDPSITKVTRVIEGEPSLTKVTRVIEGEPSLTKVTRVIEGEPSLTKVTRVIGGEPSLTKVTRVIEGEPSLTKVTRVIEGEPTFTKVTRVVSGRTQPVQDHSLRILHLLIPSSSSSSSSRPGPQYSYSSGTTNVELESKT</sequence>
<feature type="domain" description="FAS1" evidence="11">
    <location>
        <begin position="228"/>
        <end position="359"/>
    </location>
</feature>
<feature type="signal peptide" evidence="10">
    <location>
        <begin position="1"/>
        <end position="22"/>
    </location>
</feature>
<dbReference type="InterPro" id="IPR050904">
    <property type="entry name" value="Adhesion/Biosynth-related"/>
</dbReference>
<dbReference type="GO" id="GO:0005615">
    <property type="term" value="C:extracellular space"/>
    <property type="evidence" value="ECO:0007669"/>
    <property type="project" value="TreeGrafter"/>
</dbReference>
<keyword evidence="3" id="KW-0964">Secreted</keyword>
<reference evidence="13" key="1">
    <citation type="submission" date="2025-08" db="UniProtKB">
        <authorList>
            <consortium name="Ensembl"/>
        </authorList>
    </citation>
    <scope>IDENTIFICATION</scope>
</reference>
<dbReference type="AlphaFoldDB" id="A0A3B4BC29"/>
<evidence type="ECO:0000256" key="1">
    <source>
        <dbReference type="ARBA" id="ARBA00004498"/>
    </source>
</evidence>
<evidence type="ECO:0000313" key="13">
    <source>
        <dbReference type="Ensembl" id="ENSPMGP00000027312.1"/>
    </source>
</evidence>
<feature type="compositionally biased region" description="Polar residues" evidence="9">
    <location>
        <begin position="799"/>
        <end position="808"/>
    </location>
</feature>
<feature type="domain" description="EMI" evidence="12">
    <location>
        <begin position="40"/>
        <end position="94"/>
    </location>
</feature>
<proteinExistence type="predicted"/>
<dbReference type="InterPro" id="IPR036378">
    <property type="entry name" value="FAS1_dom_sf"/>
</dbReference>
<evidence type="ECO:0000256" key="8">
    <source>
        <dbReference type="ARBA" id="ARBA00023157"/>
    </source>
</evidence>
<dbReference type="Ensembl" id="ENSPMGT00000029098.1">
    <property type="protein sequence ID" value="ENSPMGP00000027312.1"/>
    <property type="gene ID" value="ENSPMGG00000021897.1"/>
</dbReference>
<evidence type="ECO:0000259" key="11">
    <source>
        <dbReference type="PROSITE" id="PS50213"/>
    </source>
</evidence>
<evidence type="ECO:0000256" key="10">
    <source>
        <dbReference type="SAM" id="SignalP"/>
    </source>
</evidence>
<dbReference type="InterPro" id="IPR000782">
    <property type="entry name" value="FAS1_domain"/>
</dbReference>
<dbReference type="PANTHER" id="PTHR10900">
    <property type="entry name" value="PERIOSTIN-RELATED"/>
    <property type="match status" value="1"/>
</dbReference>
<comment type="subcellular location">
    <subcellularLocation>
        <location evidence="1">Secreted</location>
        <location evidence="1">Extracellular space</location>
        <location evidence="1">Extracellular matrix</location>
    </subcellularLocation>
</comment>
<dbReference type="FunFam" id="2.30.180.10:FF:000002">
    <property type="entry name" value="periostin isoform X1"/>
    <property type="match status" value="1"/>
</dbReference>
<dbReference type="Pfam" id="PF02469">
    <property type="entry name" value="Fasciclin"/>
    <property type="match status" value="4"/>
</dbReference>
<dbReference type="FunFam" id="2.30.180.10:FF:000032">
    <property type="entry name" value="Fasciclin domain-containing protein, putative"/>
    <property type="match status" value="1"/>
</dbReference>
<dbReference type="InterPro" id="IPR011489">
    <property type="entry name" value="EMI_domain"/>
</dbReference>